<dbReference type="EMBL" id="NOXX01000200">
    <property type="protein sequence ID" value="OYQ43657.1"/>
    <property type="molecule type" value="Genomic_DNA"/>
</dbReference>
<evidence type="ECO:0000313" key="2">
    <source>
        <dbReference type="EMBL" id="OYQ43657.1"/>
    </source>
</evidence>
<proteinExistence type="predicted"/>
<dbReference type="RefSeq" id="WP_094486499.1">
    <property type="nucleotide sequence ID" value="NZ_NOXX01000200.1"/>
</dbReference>
<dbReference type="SFLD" id="SFLDS00003">
    <property type="entry name" value="Haloacid_Dehalogenase"/>
    <property type="match status" value="1"/>
</dbReference>
<dbReference type="Gene3D" id="1.10.150.240">
    <property type="entry name" value="Putative phosphatase, domain 2"/>
    <property type="match status" value="1"/>
</dbReference>
<dbReference type="SFLD" id="SFLDG01129">
    <property type="entry name" value="C1.5:_HAD__Beta-PGM__Phosphata"/>
    <property type="match status" value="1"/>
</dbReference>
<dbReference type="InterPro" id="IPR023198">
    <property type="entry name" value="PGP-like_dom2"/>
</dbReference>
<dbReference type="InterPro" id="IPR023214">
    <property type="entry name" value="HAD_sf"/>
</dbReference>
<reference evidence="2 3" key="1">
    <citation type="submission" date="2017-07" db="EMBL/GenBank/DDBJ databases">
        <title>Flavobacterium cyanobacteriorum sp. nov., isolated from cyanobacterial aggregates in a eutrophic lake.</title>
        <authorList>
            <person name="Cai H."/>
        </authorList>
    </citation>
    <scope>NUCLEOTIDE SEQUENCE [LARGE SCALE GENOMIC DNA]</scope>
    <source>
        <strain evidence="2 3">TH167</strain>
    </source>
</reference>
<evidence type="ECO:0000256" key="1">
    <source>
        <dbReference type="ARBA" id="ARBA00022801"/>
    </source>
</evidence>
<organism evidence="2 3">
    <name type="scientific">Flavobacterium aurantiibacter</name>
    <dbReference type="NCBI Taxonomy" id="2023067"/>
    <lineage>
        <taxon>Bacteria</taxon>
        <taxon>Pseudomonadati</taxon>
        <taxon>Bacteroidota</taxon>
        <taxon>Flavobacteriia</taxon>
        <taxon>Flavobacteriales</taxon>
        <taxon>Flavobacteriaceae</taxon>
        <taxon>Flavobacterium</taxon>
    </lineage>
</organism>
<keyword evidence="3" id="KW-1185">Reference proteome</keyword>
<dbReference type="InterPro" id="IPR036412">
    <property type="entry name" value="HAD-like_sf"/>
</dbReference>
<comment type="caution">
    <text evidence="2">The sequence shown here is derived from an EMBL/GenBank/DDBJ whole genome shotgun (WGS) entry which is preliminary data.</text>
</comment>
<dbReference type="Pfam" id="PF00702">
    <property type="entry name" value="Hydrolase"/>
    <property type="match status" value="1"/>
</dbReference>
<dbReference type="Gene3D" id="3.40.50.1000">
    <property type="entry name" value="HAD superfamily/HAD-like"/>
    <property type="match status" value="1"/>
</dbReference>
<dbReference type="PANTHER" id="PTHR43316">
    <property type="entry name" value="HYDROLASE, HALOACID DELAHOGENASE-RELATED"/>
    <property type="match status" value="1"/>
</dbReference>
<dbReference type="AlphaFoldDB" id="A0A255ZQ01"/>
<accession>A0A255ZQ01</accession>
<gene>
    <name evidence="2" type="ORF">CHX27_09285</name>
</gene>
<dbReference type="InterPro" id="IPR051540">
    <property type="entry name" value="S-2-haloacid_dehalogenase"/>
</dbReference>
<dbReference type="OrthoDB" id="6101375at2"/>
<evidence type="ECO:0000313" key="3">
    <source>
        <dbReference type="Proteomes" id="UP000216035"/>
    </source>
</evidence>
<sequence>MKIPSNIKVIAFDADDTLWVNEPYFQEVETHFCELMAPYLSRHQLSAELFKTEIDNLKYYGYGIKGYILSMIEAALLISNNTISNEVTARILALGKELIEKPIEILDGVPDVLKSFSGRYKLVVATKGDLLDQHRKLHKSGLGHYFHHIEVMSDKQASDYRKLLNRLEISADDFLMIGNSLKSDVLPVLEVGGYAVHIPFHTTWAHEKIDHQVVHERFTTCENIHEVTALFSDETTN</sequence>
<dbReference type="PANTHER" id="PTHR43316:SF8">
    <property type="entry name" value="HAD FAMILY HYDROLASE"/>
    <property type="match status" value="1"/>
</dbReference>
<dbReference type="Proteomes" id="UP000216035">
    <property type="component" value="Unassembled WGS sequence"/>
</dbReference>
<protein>
    <submittedName>
        <fullName evidence="2">HAD family hydrolase</fullName>
    </submittedName>
</protein>
<dbReference type="GO" id="GO:0016787">
    <property type="term" value="F:hydrolase activity"/>
    <property type="evidence" value="ECO:0007669"/>
    <property type="project" value="UniProtKB-KW"/>
</dbReference>
<dbReference type="SUPFAM" id="SSF56784">
    <property type="entry name" value="HAD-like"/>
    <property type="match status" value="1"/>
</dbReference>
<name>A0A255ZQ01_9FLAO</name>
<keyword evidence="1 2" id="KW-0378">Hydrolase</keyword>